<gene>
    <name evidence="2" type="ORF">LSTR_LSTR013293</name>
</gene>
<sequence>MFLNTTSFIPFLLALSPVVILSLPTENPTARKSLLDLKNWEPIHDSVEFTMNELSGNRTICPFIVENKTTGGIPEIITIYSCVSQTTSESTAVDNNIGRCTKNHECYQGTTTILILKPNTTEPVPEVFNSGCFCAQQKGSLLEKATPPKITN</sequence>
<dbReference type="Proteomes" id="UP000291343">
    <property type="component" value="Unassembled WGS sequence"/>
</dbReference>
<feature type="chain" id="PRO_5019712016" description="Spaetzle domain-containing protein" evidence="1">
    <location>
        <begin position="23"/>
        <end position="152"/>
    </location>
</feature>
<proteinExistence type="predicted"/>
<accession>A0A482X3Y1</accession>
<keyword evidence="1" id="KW-0732">Signal</keyword>
<dbReference type="EMBL" id="QKKF02018167">
    <property type="protein sequence ID" value="RZF40579.1"/>
    <property type="molecule type" value="Genomic_DNA"/>
</dbReference>
<name>A0A482X3Y1_LAOST</name>
<feature type="signal peptide" evidence="1">
    <location>
        <begin position="1"/>
        <end position="22"/>
    </location>
</feature>
<dbReference type="AlphaFoldDB" id="A0A482X3Y1"/>
<comment type="caution">
    <text evidence="2">The sequence shown here is derived from an EMBL/GenBank/DDBJ whole genome shotgun (WGS) entry which is preliminary data.</text>
</comment>
<reference evidence="2 3" key="1">
    <citation type="journal article" date="2017" name="Gigascience">
        <title>Genome sequence of the small brown planthopper, Laodelphax striatellus.</title>
        <authorList>
            <person name="Zhu J."/>
            <person name="Jiang F."/>
            <person name="Wang X."/>
            <person name="Yang P."/>
            <person name="Bao Y."/>
            <person name="Zhao W."/>
            <person name="Wang W."/>
            <person name="Lu H."/>
            <person name="Wang Q."/>
            <person name="Cui N."/>
            <person name="Li J."/>
            <person name="Chen X."/>
            <person name="Luo L."/>
            <person name="Yu J."/>
            <person name="Kang L."/>
            <person name="Cui F."/>
        </authorList>
    </citation>
    <scope>NUCLEOTIDE SEQUENCE [LARGE SCALE GENOMIC DNA]</scope>
    <source>
        <strain evidence="2">Lst14</strain>
    </source>
</reference>
<evidence type="ECO:0000313" key="2">
    <source>
        <dbReference type="EMBL" id="RZF40579.1"/>
    </source>
</evidence>
<dbReference type="InParanoid" id="A0A482X3Y1"/>
<organism evidence="2 3">
    <name type="scientific">Laodelphax striatellus</name>
    <name type="common">Small brown planthopper</name>
    <name type="synonym">Delphax striatella</name>
    <dbReference type="NCBI Taxonomy" id="195883"/>
    <lineage>
        <taxon>Eukaryota</taxon>
        <taxon>Metazoa</taxon>
        <taxon>Ecdysozoa</taxon>
        <taxon>Arthropoda</taxon>
        <taxon>Hexapoda</taxon>
        <taxon>Insecta</taxon>
        <taxon>Pterygota</taxon>
        <taxon>Neoptera</taxon>
        <taxon>Paraneoptera</taxon>
        <taxon>Hemiptera</taxon>
        <taxon>Auchenorrhyncha</taxon>
        <taxon>Fulgoroidea</taxon>
        <taxon>Delphacidae</taxon>
        <taxon>Criomorphinae</taxon>
        <taxon>Laodelphax</taxon>
    </lineage>
</organism>
<protein>
    <recommendedName>
        <fullName evidence="4">Spaetzle domain-containing protein</fullName>
    </recommendedName>
</protein>
<evidence type="ECO:0008006" key="4">
    <source>
        <dbReference type="Google" id="ProtNLM"/>
    </source>
</evidence>
<keyword evidence="3" id="KW-1185">Reference proteome</keyword>
<evidence type="ECO:0000256" key="1">
    <source>
        <dbReference type="SAM" id="SignalP"/>
    </source>
</evidence>
<evidence type="ECO:0000313" key="3">
    <source>
        <dbReference type="Proteomes" id="UP000291343"/>
    </source>
</evidence>